<evidence type="ECO:0000313" key="1">
    <source>
        <dbReference type="EMBL" id="SFB79613.1"/>
    </source>
</evidence>
<reference evidence="2 3" key="1">
    <citation type="submission" date="2016-11" db="EMBL/GenBank/DDBJ databases">
        <authorList>
            <person name="Varghese N."/>
            <person name="Submissions S."/>
        </authorList>
    </citation>
    <scope>NUCLEOTIDE SEQUENCE [LARGE SCALE GENOMIC DNA]</scope>
    <source>
        <strain evidence="2 3">CGMCC 1.12174</strain>
        <strain evidence="1 4">DSM 26351</strain>
    </source>
</reference>
<evidence type="ECO:0000313" key="4">
    <source>
        <dbReference type="Proteomes" id="UP000198940"/>
    </source>
</evidence>
<accession>A0A1M6SAT1</accession>
<proteinExistence type="predicted"/>
<dbReference type="RefSeq" id="WP_083569575.1">
    <property type="nucleotide sequence ID" value="NZ_FOKU01000002.1"/>
</dbReference>
<name>A0A1M6SAT1_9FLAO</name>
<dbReference type="EMBL" id="FOKU01000002">
    <property type="protein sequence ID" value="SFB79613.1"/>
    <property type="molecule type" value="Genomic_DNA"/>
</dbReference>
<dbReference type="Proteomes" id="UP000198940">
    <property type="component" value="Unassembled WGS sequence"/>
</dbReference>
<dbReference type="EMBL" id="FRAT01000002">
    <property type="protein sequence ID" value="SHK41883.1"/>
    <property type="molecule type" value="Genomic_DNA"/>
</dbReference>
<dbReference type="STRING" id="1055723.SAMN05216293_1060"/>
<protein>
    <recommendedName>
        <fullName evidence="5">TerB family tellurite resistance protein</fullName>
    </recommendedName>
</protein>
<dbReference type="OrthoDB" id="673795at2"/>
<keyword evidence="4" id="KW-1185">Reference proteome</keyword>
<evidence type="ECO:0000313" key="3">
    <source>
        <dbReference type="Proteomes" id="UP000184031"/>
    </source>
</evidence>
<evidence type="ECO:0000313" key="2">
    <source>
        <dbReference type="EMBL" id="SHK41883.1"/>
    </source>
</evidence>
<organism evidence="2 3">
    <name type="scientific">Flagellimonas taeanensis</name>
    <dbReference type="NCBI Taxonomy" id="1005926"/>
    <lineage>
        <taxon>Bacteria</taxon>
        <taxon>Pseudomonadati</taxon>
        <taxon>Bacteroidota</taxon>
        <taxon>Flavobacteriia</taxon>
        <taxon>Flavobacteriales</taxon>
        <taxon>Flavobacteriaceae</taxon>
        <taxon>Flagellimonas</taxon>
    </lineage>
</organism>
<gene>
    <name evidence="1" type="ORF">SAMN04487891_102381</name>
    <name evidence="2" type="ORF">SAMN05216293_1060</name>
</gene>
<dbReference type="Proteomes" id="UP000184031">
    <property type="component" value="Unassembled WGS sequence"/>
</dbReference>
<evidence type="ECO:0008006" key="5">
    <source>
        <dbReference type="Google" id="ProtNLM"/>
    </source>
</evidence>
<comment type="caution">
    <text evidence="2">The sequence shown here is derived from an EMBL/GenBank/DDBJ whole genome shotgun (WGS) entry which is preliminary data.</text>
</comment>
<sequence length="218" mass="25857">MKTKRAFWIILLTALMGTYTLRAQTFSEWFRQKKTQKKYLLQQIAALEVYMEFARKGYTIAREGLNLVEDFKSGEFNLHSDHFRSLAHVNPEIKQYARITEIMAIQYRMVRDQHQSLKHLRESGAFDGEELDYLTRVFEKTLYMVSESLDDLMAICTTGTLEMTDDARLERIDLLYDRTMEHYGSYLQLRNESTRLAMARLREIGDIDNTRHLYDLKQ</sequence>
<dbReference type="AlphaFoldDB" id="A0A1M6SAT1"/>